<name>A0ABR2RCJ0_9ROSI</name>
<dbReference type="InterPro" id="IPR038538">
    <property type="entry name" value="MTERF_sf"/>
</dbReference>
<protein>
    <submittedName>
        <fullName evidence="4">Uncharacterized protein</fullName>
    </submittedName>
</protein>
<comment type="similarity">
    <text evidence="1">Belongs to the mTERF family.</text>
</comment>
<dbReference type="EMBL" id="JBBPBN010000023">
    <property type="protein sequence ID" value="KAK9010665.1"/>
    <property type="molecule type" value="Genomic_DNA"/>
</dbReference>
<proteinExistence type="inferred from homology"/>
<keyword evidence="3" id="KW-0809">Transit peptide</keyword>
<gene>
    <name evidence="4" type="ORF">V6N11_043540</name>
</gene>
<reference evidence="4 5" key="1">
    <citation type="journal article" date="2024" name="G3 (Bethesda)">
        <title>Genome assembly of Hibiscus sabdariffa L. provides insights into metabolisms of medicinal natural products.</title>
        <authorList>
            <person name="Kim T."/>
        </authorList>
    </citation>
    <scope>NUCLEOTIDE SEQUENCE [LARGE SCALE GENOMIC DNA]</scope>
    <source>
        <strain evidence="4">TK-2024</strain>
        <tissue evidence="4">Old leaves</tissue>
    </source>
</reference>
<keyword evidence="2" id="KW-0806">Transcription termination</keyword>
<keyword evidence="2" id="KW-0805">Transcription regulation</keyword>
<comment type="caution">
    <text evidence="4">The sequence shown here is derived from an EMBL/GenBank/DDBJ whole genome shotgun (WGS) entry which is preliminary data.</text>
</comment>
<evidence type="ECO:0000313" key="5">
    <source>
        <dbReference type="Proteomes" id="UP001396334"/>
    </source>
</evidence>
<sequence>MTAFRICKFFGAMIYSIFKNQVSIRNGSWILPACARNVSFPRIIPLFVVRHESGIAGKEQPFSISYLINTVGLSPQSALSVSKKIHFETSEQPDTVISFLTNHGFSKPQIRSIIQKWPASLLCNPEKTLLPKLQFFYSKRISGVQRVLSSNPDVLKRSLDNRIIPNFNAFREVTRCNDDQVFSAYKNCSDVLWCDFPSKIASNVAILKESGVPESTVMAEVVVHPRAFAVNHDKFRRAVEEVKKLGFDPSKYSFLTALQAFLQISKSTWERKSDVLKQWGWSNEVVLSAFEKYPRIMMFSEQKITATMDFFVHTMGWKALDIANRPVLLSYSLERRIIPRYSVLQALLSKGLIEKFNIYFMLASTEKEFLQRFVIPYEYPSLLKLYEQKLGL</sequence>
<dbReference type="SMART" id="SM00733">
    <property type="entry name" value="Mterf"/>
    <property type="match status" value="6"/>
</dbReference>
<dbReference type="Proteomes" id="UP001396334">
    <property type="component" value="Unassembled WGS sequence"/>
</dbReference>
<keyword evidence="2" id="KW-0804">Transcription</keyword>
<dbReference type="Gene3D" id="1.25.70.10">
    <property type="entry name" value="Transcription termination factor 3, mitochondrial"/>
    <property type="match status" value="1"/>
</dbReference>
<accession>A0ABR2RCJ0</accession>
<dbReference type="InterPro" id="IPR003690">
    <property type="entry name" value="MTERF"/>
</dbReference>
<organism evidence="4 5">
    <name type="scientific">Hibiscus sabdariffa</name>
    <name type="common">roselle</name>
    <dbReference type="NCBI Taxonomy" id="183260"/>
    <lineage>
        <taxon>Eukaryota</taxon>
        <taxon>Viridiplantae</taxon>
        <taxon>Streptophyta</taxon>
        <taxon>Embryophyta</taxon>
        <taxon>Tracheophyta</taxon>
        <taxon>Spermatophyta</taxon>
        <taxon>Magnoliopsida</taxon>
        <taxon>eudicotyledons</taxon>
        <taxon>Gunneridae</taxon>
        <taxon>Pentapetalae</taxon>
        <taxon>rosids</taxon>
        <taxon>malvids</taxon>
        <taxon>Malvales</taxon>
        <taxon>Malvaceae</taxon>
        <taxon>Malvoideae</taxon>
        <taxon>Hibiscus</taxon>
    </lineage>
</organism>
<dbReference type="Pfam" id="PF02536">
    <property type="entry name" value="mTERF"/>
    <property type="match status" value="2"/>
</dbReference>
<keyword evidence="5" id="KW-1185">Reference proteome</keyword>
<evidence type="ECO:0000256" key="1">
    <source>
        <dbReference type="ARBA" id="ARBA00007692"/>
    </source>
</evidence>
<evidence type="ECO:0000256" key="3">
    <source>
        <dbReference type="ARBA" id="ARBA00022946"/>
    </source>
</evidence>
<evidence type="ECO:0000313" key="4">
    <source>
        <dbReference type="EMBL" id="KAK9010665.1"/>
    </source>
</evidence>
<dbReference type="PANTHER" id="PTHR13068:SF166">
    <property type="entry name" value="TRANSCRIPTION TERMINATION FACTOR MTERF15, MITOCHONDRIAL-LIKE"/>
    <property type="match status" value="1"/>
</dbReference>
<dbReference type="PANTHER" id="PTHR13068">
    <property type="entry name" value="CGI-12 PROTEIN-RELATED"/>
    <property type="match status" value="1"/>
</dbReference>
<evidence type="ECO:0000256" key="2">
    <source>
        <dbReference type="ARBA" id="ARBA00022472"/>
    </source>
</evidence>